<name>A0A6J7C8A3_9ZZZZ</name>
<evidence type="ECO:0000313" key="9">
    <source>
        <dbReference type="EMBL" id="CAB4796375.1"/>
    </source>
</evidence>
<dbReference type="GO" id="GO:0005886">
    <property type="term" value="C:plasma membrane"/>
    <property type="evidence" value="ECO:0007669"/>
    <property type="project" value="UniProtKB-SubCell"/>
</dbReference>
<dbReference type="InterPro" id="IPR004670">
    <property type="entry name" value="NhaA"/>
</dbReference>
<evidence type="ECO:0000256" key="6">
    <source>
        <dbReference type="SAM" id="Phobius"/>
    </source>
</evidence>
<feature type="transmembrane region" description="Helical" evidence="6">
    <location>
        <begin position="29"/>
        <end position="49"/>
    </location>
</feature>
<organism evidence="10">
    <name type="scientific">freshwater metagenome</name>
    <dbReference type="NCBI Taxonomy" id="449393"/>
    <lineage>
        <taxon>unclassified sequences</taxon>
        <taxon>metagenomes</taxon>
        <taxon>ecological metagenomes</taxon>
    </lineage>
</organism>
<evidence type="ECO:0000313" key="11">
    <source>
        <dbReference type="EMBL" id="CAB4974632.1"/>
    </source>
</evidence>
<comment type="subcellular location">
    <subcellularLocation>
        <location evidence="1">Cell inner membrane</location>
        <topology evidence="1">Multi-pass membrane protein</topology>
    </subcellularLocation>
</comment>
<keyword evidence="4 6" id="KW-1133">Transmembrane helix</keyword>
<feature type="transmembrane region" description="Helical" evidence="6">
    <location>
        <begin position="141"/>
        <end position="160"/>
    </location>
</feature>
<feature type="transmembrane region" description="Helical" evidence="6">
    <location>
        <begin position="112"/>
        <end position="129"/>
    </location>
</feature>
<keyword evidence="2" id="KW-1003">Cell membrane</keyword>
<evidence type="ECO:0000256" key="1">
    <source>
        <dbReference type="ARBA" id="ARBA00004429"/>
    </source>
</evidence>
<dbReference type="Gene3D" id="1.20.1530.10">
    <property type="entry name" value="Na+/H+ antiporter like domain"/>
    <property type="match status" value="1"/>
</dbReference>
<dbReference type="InterPro" id="IPR023171">
    <property type="entry name" value="Na/H_antiporter_dom_sf"/>
</dbReference>
<evidence type="ECO:0000313" key="13">
    <source>
        <dbReference type="EMBL" id="CAB5053146.1"/>
    </source>
</evidence>
<dbReference type="EMBL" id="CAEZYA010000003">
    <property type="protein sequence ID" value="CAB4695917.1"/>
    <property type="molecule type" value="Genomic_DNA"/>
</dbReference>
<dbReference type="GO" id="GO:0006885">
    <property type="term" value="P:regulation of pH"/>
    <property type="evidence" value="ECO:0007669"/>
    <property type="project" value="InterPro"/>
</dbReference>
<keyword evidence="5 6" id="KW-0472">Membrane</keyword>
<dbReference type="EMBL" id="CAFBQD010000001">
    <property type="protein sequence ID" value="CAB5044297.1"/>
    <property type="molecule type" value="Genomic_DNA"/>
</dbReference>
<feature type="transmembrane region" description="Helical" evidence="6">
    <location>
        <begin position="207"/>
        <end position="226"/>
    </location>
</feature>
<feature type="transmembrane region" description="Helical" evidence="6">
    <location>
        <begin position="86"/>
        <end position="106"/>
    </location>
</feature>
<evidence type="ECO:0000313" key="7">
    <source>
        <dbReference type="EMBL" id="CAB4695917.1"/>
    </source>
</evidence>
<feature type="transmembrane region" description="Helical" evidence="6">
    <location>
        <begin position="172"/>
        <end position="195"/>
    </location>
</feature>
<dbReference type="EMBL" id="CAEZZN010000057">
    <property type="protein sequence ID" value="CAB4774340.1"/>
    <property type="molecule type" value="Genomic_DNA"/>
</dbReference>
<evidence type="ECO:0000256" key="3">
    <source>
        <dbReference type="ARBA" id="ARBA00022692"/>
    </source>
</evidence>
<accession>A0A6J7C8A3</accession>
<dbReference type="EMBL" id="CAFBLC010000003">
    <property type="protein sequence ID" value="CAB4853910.1"/>
    <property type="molecule type" value="Genomic_DNA"/>
</dbReference>
<protein>
    <submittedName>
        <fullName evidence="10">Unannotated protein</fullName>
    </submittedName>
</protein>
<evidence type="ECO:0000313" key="12">
    <source>
        <dbReference type="EMBL" id="CAB5044297.1"/>
    </source>
</evidence>
<dbReference type="PANTHER" id="PTHR30341">
    <property type="entry name" value="SODIUM ION/PROTON ANTIPORTER NHAA-RELATED"/>
    <property type="match status" value="1"/>
</dbReference>
<sequence length="265" mass="28264">MFLDALIAIFFFLVGLEIKNGIKDFKTAIVPIVAALGGMIFPAGIYLIINPGSHVWASSMPTDIALALGVLSLLGKRVNPHVRLFLLTLAIADDLFSLIVLAIFYGDDLEPIKALTTLGAAAIGFMLPLRNHALHKIIKVLTPVSTFFIVPVIVIVNIPLDINIGAFTSKTTIAIIIARSIGKIIGITLFAWLVLRLGGHSKIGLKEITGVATLAGMGLTVALVIADIAARSEAELDQIRLGLFISAIISGLAGYIWLRRTPAQL</sequence>
<dbReference type="EMBL" id="CAFBQM010000004">
    <property type="protein sequence ID" value="CAB5053146.1"/>
    <property type="molecule type" value="Genomic_DNA"/>
</dbReference>
<dbReference type="PANTHER" id="PTHR30341:SF0">
    <property type="entry name" value="NA(+)_H(+) ANTIPORTER NHAA"/>
    <property type="match status" value="1"/>
</dbReference>
<evidence type="ECO:0000313" key="8">
    <source>
        <dbReference type="EMBL" id="CAB4774340.1"/>
    </source>
</evidence>
<evidence type="ECO:0000313" key="10">
    <source>
        <dbReference type="EMBL" id="CAB4853910.1"/>
    </source>
</evidence>
<evidence type="ECO:0000256" key="4">
    <source>
        <dbReference type="ARBA" id="ARBA00022989"/>
    </source>
</evidence>
<dbReference type="EMBL" id="CAFAAU010000001">
    <property type="protein sequence ID" value="CAB4796375.1"/>
    <property type="molecule type" value="Genomic_DNA"/>
</dbReference>
<dbReference type="GO" id="GO:0015385">
    <property type="term" value="F:sodium:proton antiporter activity"/>
    <property type="evidence" value="ECO:0007669"/>
    <property type="project" value="TreeGrafter"/>
</dbReference>
<dbReference type="Pfam" id="PF06965">
    <property type="entry name" value="Na_H_antiport_1"/>
    <property type="match status" value="1"/>
</dbReference>
<dbReference type="EMBL" id="CAFBOQ010000001">
    <property type="protein sequence ID" value="CAB4974632.1"/>
    <property type="molecule type" value="Genomic_DNA"/>
</dbReference>
<dbReference type="AlphaFoldDB" id="A0A6J7C8A3"/>
<feature type="transmembrane region" description="Helical" evidence="6">
    <location>
        <begin position="238"/>
        <end position="258"/>
    </location>
</feature>
<evidence type="ECO:0000256" key="5">
    <source>
        <dbReference type="ARBA" id="ARBA00023136"/>
    </source>
</evidence>
<keyword evidence="3 6" id="KW-0812">Transmembrane</keyword>
<feature type="transmembrane region" description="Helical" evidence="6">
    <location>
        <begin position="6"/>
        <end position="22"/>
    </location>
</feature>
<evidence type="ECO:0000256" key="2">
    <source>
        <dbReference type="ARBA" id="ARBA00022475"/>
    </source>
</evidence>
<gene>
    <name evidence="7" type="ORF">UFOPK2627_00176</name>
    <name evidence="8" type="ORF">UFOPK2879_01195</name>
    <name evidence="9" type="ORF">UFOPK3078_00053</name>
    <name evidence="10" type="ORF">UFOPK3288_00118</name>
    <name evidence="11" type="ORF">UFOPK3990_00008</name>
    <name evidence="12" type="ORF">UFOPK4245_00100</name>
    <name evidence="13" type="ORF">UFOPK4337_00218</name>
</gene>
<feature type="transmembrane region" description="Helical" evidence="6">
    <location>
        <begin position="55"/>
        <end position="74"/>
    </location>
</feature>
<reference evidence="10" key="1">
    <citation type="submission" date="2020-05" db="EMBL/GenBank/DDBJ databases">
        <authorList>
            <person name="Chiriac C."/>
            <person name="Salcher M."/>
            <person name="Ghai R."/>
            <person name="Kavagutti S V."/>
        </authorList>
    </citation>
    <scope>NUCLEOTIDE SEQUENCE</scope>
</reference>
<proteinExistence type="predicted"/>